<dbReference type="Gene3D" id="2.60.120.10">
    <property type="entry name" value="Jelly Rolls"/>
    <property type="match status" value="1"/>
</dbReference>
<dbReference type="RefSeq" id="WP_095637119.1">
    <property type="nucleotide sequence ID" value="NZ_NSKC01000005.1"/>
</dbReference>
<sequence length="108" mass="11229">MTLDRYADGVDGLAPDDGAVETAELAVTDDVLVKAFALGPGATVDPHEHGDATNVFHVLEGEPTVVRGDEEETLAAPAVVLNERGTVHGARNDTDERAVITASLCPLP</sequence>
<dbReference type="AlphaFoldDB" id="A0A2A2FF30"/>
<accession>A0A2A2FF30</accession>
<comment type="caution">
    <text evidence="2">The sequence shown here is derived from an EMBL/GenBank/DDBJ whole genome shotgun (WGS) entry which is preliminary data.</text>
</comment>
<dbReference type="Pfam" id="PF07883">
    <property type="entry name" value="Cupin_2"/>
    <property type="match status" value="1"/>
</dbReference>
<evidence type="ECO:0000259" key="1">
    <source>
        <dbReference type="Pfam" id="PF07883"/>
    </source>
</evidence>
<dbReference type="SUPFAM" id="SSF51182">
    <property type="entry name" value="RmlC-like cupins"/>
    <property type="match status" value="1"/>
</dbReference>
<proteinExistence type="predicted"/>
<gene>
    <name evidence="2" type="ORF">CK500_10105</name>
</gene>
<name>A0A2A2FF30_9EURY</name>
<feature type="domain" description="Cupin type-2" evidence="1">
    <location>
        <begin position="37"/>
        <end position="100"/>
    </location>
</feature>
<dbReference type="InterPro" id="IPR014710">
    <property type="entry name" value="RmlC-like_jellyroll"/>
</dbReference>
<dbReference type="InterPro" id="IPR013096">
    <property type="entry name" value="Cupin_2"/>
</dbReference>
<protein>
    <submittedName>
        <fullName evidence="2">Cupin</fullName>
    </submittedName>
</protein>
<dbReference type="Proteomes" id="UP000218083">
    <property type="component" value="Unassembled WGS sequence"/>
</dbReference>
<dbReference type="EMBL" id="NSKC01000005">
    <property type="protein sequence ID" value="PAU83153.1"/>
    <property type="molecule type" value="Genomic_DNA"/>
</dbReference>
<dbReference type="OrthoDB" id="211197at2157"/>
<reference evidence="2 3" key="1">
    <citation type="submission" date="2017-08" db="EMBL/GenBank/DDBJ databases">
        <title>The strain WRN001 was isolated from Binhai saline alkaline soil, Tianjin, China.</title>
        <authorList>
            <person name="Liu D."/>
            <person name="Zhang G."/>
        </authorList>
    </citation>
    <scope>NUCLEOTIDE SEQUENCE [LARGE SCALE GENOMIC DNA]</scope>
    <source>
        <strain evidence="2 3">WN019</strain>
    </source>
</reference>
<dbReference type="InterPro" id="IPR011051">
    <property type="entry name" value="RmlC_Cupin_sf"/>
</dbReference>
<evidence type="ECO:0000313" key="3">
    <source>
        <dbReference type="Proteomes" id="UP000218083"/>
    </source>
</evidence>
<keyword evidence="3" id="KW-1185">Reference proteome</keyword>
<evidence type="ECO:0000313" key="2">
    <source>
        <dbReference type="EMBL" id="PAU83153.1"/>
    </source>
</evidence>
<organism evidence="2 3">
    <name type="scientific">Halorubrum salipaludis</name>
    <dbReference type="NCBI Taxonomy" id="2032630"/>
    <lineage>
        <taxon>Archaea</taxon>
        <taxon>Methanobacteriati</taxon>
        <taxon>Methanobacteriota</taxon>
        <taxon>Stenosarchaea group</taxon>
        <taxon>Halobacteria</taxon>
        <taxon>Halobacteriales</taxon>
        <taxon>Haloferacaceae</taxon>
        <taxon>Halorubrum</taxon>
    </lineage>
</organism>